<dbReference type="KEGG" id="paun:MJA45_24845"/>
<dbReference type="EMBL" id="CP130318">
    <property type="protein sequence ID" value="WNQ10810.1"/>
    <property type="molecule type" value="Genomic_DNA"/>
</dbReference>
<dbReference type="CDD" id="cd01066">
    <property type="entry name" value="APP_MetAP"/>
    <property type="match status" value="1"/>
</dbReference>
<protein>
    <submittedName>
        <fullName evidence="2">M24 family metallopeptidase</fullName>
    </submittedName>
</protein>
<feature type="domain" description="Peptidase M24" evidence="1">
    <location>
        <begin position="6"/>
        <end position="229"/>
    </location>
</feature>
<name>A0AA96RCR3_9BACL</name>
<dbReference type="InterPro" id="IPR050659">
    <property type="entry name" value="Peptidase_M24B"/>
</dbReference>
<dbReference type="Proteomes" id="UP001305702">
    <property type="component" value="Chromosome"/>
</dbReference>
<organism evidence="2 3">
    <name type="scientific">Paenibacillus aurantius</name>
    <dbReference type="NCBI Taxonomy" id="2918900"/>
    <lineage>
        <taxon>Bacteria</taxon>
        <taxon>Bacillati</taxon>
        <taxon>Bacillota</taxon>
        <taxon>Bacilli</taxon>
        <taxon>Bacillales</taxon>
        <taxon>Paenibacillaceae</taxon>
        <taxon>Paenibacillus</taxon>
    </lineage>
</organism>
<accession>A0AA96RCR3</accession>
<dbReference type="InterPro" id="IPR000994">
    <property type="entry name" value="Pept_M24"/>
</dbReference>
<dbReference type="Pfam" id="PF00557">
    <property type="entry name" value="Peptidase_M24"/>
    <property type="match status" value="1"/>
</dbReference>
<evidence type="ECO:0000313" key="3">
    <source>
        <dbReference type="Proteomes" id="UP001305702"/>
    </source>
</evidence>
<evidence type="ECO:0000313" key="2">
    <source>
        <dbReference type="EMBL" id="WNQ10810.1"/>
    </source>
</evidence>
<dbReference type="PANTHER" id="PTHR46112">
    <property type="entry name" value="AMINOPEPTIDASE"/>
    <property type="match status" value="1"/>
</dbReference>
<keyword evidence="3" id="KW-1185">Reference proteome</keyword>
<proteinExistence type="predicted"/>
<dbReference type="AlphaFoldDB" id="A0AA96RCR3"/>
<evidence type="ECO:0000259" key="1">
    <source>
        <dbReference type="Pfam" id="PF00557"/>
    </source>
</evidence>
<dbReference type="Gene3D" id="3.90.230.10">
    <property type="entry name" value="Creatinase/methionine aminopeptidase superfamily"/>
    <property type="match status" value="1"/>
</dbReference>
<dbReference type="InterPro" id="IPR036005">
    <property type="entry name" value="Creatinase/aminopeptidase-like"/>
</dbReference>
<dbReference type="PANTHER" id="PTHR46112:SF2">
    <property type="entry name" value="XAA-PRO AMINOPEPTIDASE P-RELATED"/>
    <property type="match status" value="1"/>
</dbReference>
<dbReference type="RefSeq" id="WP_315604584.1">
    <property type="nucleotide sequence ID" value="NZ_CP130318.1"/>
</dbReference>
<reference evidence="2 3" key="1">
    <citation type="submission" date="2022-02" db="EMBL/GenBank/DDBJ databases">
        <title>Paenibacillus sp. MBLB1776 Whole Genome Shotgun Sequencing.</title>
        <authorList>
            <person name="Hwang C.Y."/>
            <person name="Cho E.-S."/>
            <person name="Seo M.-J."/>
        </authorList>
    </citation>
    <scope>NUCLEOTIDE SEQUENCE [LARGE SCALE GENOMIC DNA]</scope>
    <source>
        <strain evidence="2 3">MBLB1776</strain>
    </source>
</reference>
<dbReference type="SUPFAM" id="SSF55920">
    <property type="entry name" value="Creatinase/aminopeptidase"/>
    <property type="match status" value="1"/>
</dbReference>
<gene>
    <name evidence="2" type="ORF">MJA45_24845</name>
</gene>
<sequence>MEHLAHYQKVQSIAKATISELKKRIKEGISEKEIVFNTEDIMRKMGIEKFWYHGVGAFVHVGKRTIISESGRDYTPSEIAVGSDDIVTIDLSPEWNTFWGDFARTLIVINGKVIDEEKVEYGKNELVLEFSHGIHAEKELHKAFIDYVKPDMTFEQVYLHMNEVIDQLGYINLDFSGNLGHTIECHKDHRKYFEMGNKAKLMDGSYFTFEPHIKLKDGAYGYKWEDIYYFDNGELFVL</sequence>